<evidence type="ECO:0000313" key="2">
    <source>
        <dbReference type="Proteomes" id="UP000239899"/>
    </source>
</evidence>
<dbReference type="Gene3D" id="3.50.4.10">
    <property type="entry name" value="Hepatocyte Growth Factor"/>
    <property type="match status" value="1"/>
</dbReference>
<gene>
    <name evidence="1" type="ORF">C2E21_1207</name>
</gene>
<name>A0A2P6U1N1_CHLSO</name>
<dbReference type="OrthoDB" id="5420300at2759"/>
<organism evidence="1 2">
    <name type="scientific">Chlorella sorokiniana</name>
    <name type="common">Freshwater green alga</name>
    <dbReference type="NCBI Taxonomy" id="3076"/>
    <lineage>
        <taxon>Eukaryota</taxon>
        <taxon>Viridiplantae</taxon>
        <taxon>Chlorophyta</taxon>
        <taxon>core chlorophytes</taxon>
        <taxon>Trebouxiophyceae</taxon>
        <taxon>Chlorellales</taxon>
        <taxon>Chlorellaceae</taxon>
        <taxon>Chlorella clade</taxon>
        <taxon>Chlorella</taxon>
    </lineage>
</organism>
<reference evidence="1 2" key="1">
    <citation type="journal article" date="2018" name="Plant J.">
        <title>Genome sequences of Chlorella sorokiniana UTEX 1602 and Micractinium conductrix SAG 241.80: implications to maltose excretion by a green alga.</title>
        <authorList>
            <person name="Arriola M.B."/>
            <person name="Velmurugan N."/>
            <person name="Zhang Y."/>
            <person name="Plunkett M.H."/>
            <person name="Hondzo H."/>
            <person name="Barney B.M."/>
        </authorList>
    </citation>
    <scope>NUCLEOTIDE SEQUENCE [LARGE SCALE GENOMIC DNA]</scope>
    <source>
        <strain evidence="2">UTEX 1602</strain>
    </source>
</reference>
<proteinExistence type="predicted"/>
<dbReference type="Proteomes" id="UP000239899">
    <property type="component" value="Unassembled WGS sequence"/>
</dbReference>
<evidence type="ECO:0000313" key="1">
    <source>
        <dbReference type="EMBL" id="PRW60218.1"/>
    </source>
</evidence>
<accession>A0A2P6U1N1</accession>
<keyword evidence="2" id="KW-1185">Reference proteome</keyword>
<dbReference type="EMBL" id="LHPG02000002">
    <property type="protein sequence ID" value="PRW60218.1"/>
    <property type="molecule type" value="Genomic_DNA"/>
</dbReference>
<dbReference type="AlphaFoldDB" id="A0A2P6U1N1"/>
<protein>
    <submittedName>
        <fullName evidence="1">Expressed protein isoform A</fullName>
    </submittedName>
</protein>
<comment type="caution">
    <text evidence="1">The sequence shown here is derived from an EMBL/GenBank/DDBJ whole genome shotgun (WGS) entry which is preliminary data.</text>
</comment>
<sequence>MTHLTFSYMWEKYLKNGTYTCADQLDSSWQFIKTEEVQKDKTYVHTCRRCGLPRDAVLMWFGTAPMCHGSCPSGWQQVSPPVEPDTLRPDGLFGNAVERLVDPQPDSSASSGYINSKDFGKSCASGSPGKMLCALGGRPAAAHCSYTWRGTAPDCRDACEPGETLVAKDWYGDGKRCLSGTYNKMLCERCQEEILDLRYCTSPMWFGTAPLCAGECNVGDRVMARAQRKEDVPSDQDPGGFGKPCNSRAGWKLRCHQCSVKGLMGSGLRGQPACTASKPGYVWPGSPVAALSGVKTYEACCRECHDAPECRRFHVGPAGCFLFAESTGQARRVPAGAGRAGSVAWQTGVKRVRASVTSRHRHGFPAAATVQANASRIESWQQWRTTCAGWRRQPSAPCRSQMLQTGLVHSCLPTICLSRCHNGVVTTQPAASGAQQPKQYRFARLAAGGNGSTGCAAERLHLSFLRHMLGVRQGTPNAVVLAETGERPLLLLRIVHSQCLLRRGSPDFVVDFLLAAPREVLVWLRPICAGHVSAMQALAKLAGDVPAGSTQTSAVSAPGNSAGRK</sequence>